<keyword evidence="1" id="KW-0460">Magnesium</keyword>
<reference evidence="4" key="1">
    <citation type="submission" date="2015-07" db="EMBL/GenBank/DDBJ databases">
        <title>Whole genome sequence of an Ensifer adhaerens strain isolated from a cave pool in the Wind Cave National Park.</title>
        <authorList>
            <person name="Eng W.W.H."/>
            <person name="Gan H.M."/>
            <person name="Barton H.A."/>
            <person name="Savka M.A."/>
        </authorList>
    </citation>
    <scope>NUCLEOTIDE SEQUENCE [LARGE SCALE GENOMIC DNA]</scope>
    <source>
        <strain evidence="4">SD006</strain>
    </source>
</reference>
<accession>A0A0L8BCX5</accession>
<feature type="domain" description="PIN" evidence="2">
    <location>
        <begin position="4"/>
        <end position="124"/>
    </location>
</feature>
<name>A0A0L8BCX5_ENSAD</name>
<evidence type="ECO:0000313" key="4">
    <source>
        <dbReference type="Proteomes" id="UP000037425"/>
    </source>
</evidence>
<keyword evidence="3" id="KW-0238">DNA-binding</keyword>
<evidence type="ECO:0000259" key="2">
    <source>
        <dbReference type="Pfam" id="PF01850"/>
    </source>
</evidence>
<dbReference type="GO" id="GO:0003677">
    <property type="term" value="F:DNA binding"/>
    <property type="evidence" value="ECO:0007669"/>
    <property type="project" value="UniProtKB-KW"/>
</dbReference>
<dbReference type="InterPro" id="IPR051619">
    <property type="entry name" value="TypeII_TA_RNase_PINc/VapC"/>
</dbReference>
<dbReference type="AlphaFoldDB" id="A0A0L8BCX5"/>
<proteinExistence type="predicted"/>
<protein>
    <submittedName>
        <fullName evidence="3">DNA-binding protein</fullName>
    </submittedName>
</protein>
<dbReference type="InterPro" id="IPR029060">
    <property type="entry name" value="PIN-like_dom_sf"/>
</dbReference>
<dbReference type="PATRIC" id="fig|106592.7.peg.6554"/>
<comment type="caution">
    <text evidence="3">The sequence shown here is derived from an EMBL/GenBank/DDBJ whole genome shotgun (WGS) entry which is preliminary data.</text>
</comment>
<dbReference type="PANTHER" id="PTHR35901">
    <property type="entry name" value="RIBONUCLEASE VAPC3"/>
    <property type="match status" value="1"/>
</dbReference>
<dbReference type="CDD" id="cd09873">
    <property type="entry name" value="PIN_Pae0151-like"/>
    <property type="match status" value="1"/>
</dbReference>
<sequence length="139" mass="14741">MSFVLDASIAASWFLPDEQSEAAEGLIAALGIAPGLVPSLFWFEARNLFVMAERRGRWGPGSALAATLKLHSLPLRDGGIGNDVSIIDIALRHGLSGYDASYVALARSSDMPLATADRKMAVAARSEGITIVGPLEHEH</sequence>
<dbReference type="InterPro" id="IPR044153">
    <property type="entry name" value="PIN_Pae0151-like"/>
</dbReference>
<dbReference type="EMBL" id="LGAP01000054">
    <property type="protein sequence ID" value="KOF12478.1"/>
    <property type="molecule type" value="Genomic_DNA"/>
</dbReference>
<dbReference type="RefSeq" id="WP_053253238.1">
    <property type="nucleotide sequence ID" value="NZ_LGAP01000054.1"/>
</dbReference>
<dbReference type="Pfam" id="PF01850">
    <property type="entry name" value="PIN"/>
    <property type="match status" value="1"/>
</dbReference>
<dbReference type="Proteomes" id="UP000037425">
    <property type="component" value="Unassembled WGS sequence"/>
</dbReference>
<dbReference type="Gene3D" id="3.40.50.1010">
    <property type="entry name" value="5'-nuclease"/>
    <property type="match status" value="1"/>
</dbReference>
<evidence type="ECO:0000313" key="3">
    <source>
        <dbReference type="EMBL" id="KOF12478.1"/>
    </source>
</evidence>
<gene>
    <name evidence="3" type="ORF">AC244_34125</name>
</gene>
<organism evidence="3 4">
    <name type="scientific">Ensifer adhaerens</name>
    <name type="common">Sinorhizobium morelense</name>
    <dbReference type="NCBI Taxonomy" id="106592"/>
    <lineage>
        <taxon>Bacteria</taxon>
        <taxon>Pseudomonadati</taxon>
        <taxon>Pseudomonadota</taxon>
        <taxon>Alphaproteobacteria</taxon>
        <taxon>Hyphomicrobiales</taxon>
        <taxon>Rhizobiaceae</taxon>
        <taxon>Sinorhizobium/Ensifer group</taxon>
        <taxon>Ensifer</taxon>
    </lineage>
</organism>
<dbReference type="InterPro" id="IPR002716">
    <property type="entry name" value="PIN_dom"/>
</dbReference>
<evidence type="ECO:0000256" key="1">
    <source>
        <dbReference type="ARBA" id="ARBA00022842"/>
    </source>
</evidence>
<dbReference type="PANTHER" id="PTHR35901:SF1">
    <property type="entry name" value="EXONUCLEASE VAPC9"/>
    <property type="match status" value="1"/>
</dbReference>
<dbReference type="SUPFAM" id="SSF88723">
    <property type="entry name" value="PIN domain-like"/>
    <property type="match status" value="1"/>
</dbReference>
<dbReference type="OrthoDB" id="9798446at2"/>